<evidence type="ECO:0000313" key="12">
    <source>
        <dbReference type="RefSeq" id="XP_018327826.1"/>
    </source>
</evidence>
<accession>A0A1W4WVB6</accession>
<evidence type="ECO:0000259" key="10">
    <source>
        <dbReference type="Pfam" id="PF03725"/>
    </source>
</evidence>
<dbReference type="Proteomes" id="UP000192223">
    <property type="component" value="Unplaced"/>
</dbReference>
<dbReference type="Gene3D" id="3.30.230.70">
    <property type="entry name" value="GHMP Kinase, N-terminal domain"/>
    <property type="match status" value="1"/>
</dbReference>
<dbReference type="KEGG" id="apln:108738755"/>
<dbReference type="OrthoDB" id="27298at2759"/>
<comment type="subunit">
    <text evidence="7">Component of the RNA exosome complex.</text>
</comment>
<evidence type="ECO:0000259" key="9">
    <source>
        <dbReference type="Pfam" id="PF01138"/>
    </source>
</evidence>
<dbReference type="GO" id="GO:0071051">
    <property type="term" value="P:poly(A)-dependent snoRNA 3'-end processing"/>
    <property type="evidence" value="ECO:0007669"/>
    <property type="project" value="TreeGrafter"/>
</dbReference>
<dbReference type="InterPro" id="IPR050080">
    <property type="entry name" value="RNase_PH"/>
</dbReference>
<comment type="function">
    <text evidence="6">Non-catalytic component of the RNA exosome complex which has 3'-&gt;5' exoribonuclease activity and participates in a multitude of cellular RNA processing and degradation events.</text>
</comment>
<keyword evidence="11" id="KW-1185">Reference proteome</keyword>
<dbReference type="Pfam" id="PF01138">
    <property type="entry name" value="RNase_PH"/>
    <property type="match status" value="1"/>
</dbReference>
<dbReference type="STRING" id="224129.A0A1W4WVB6"/>
<feature type="domain" description="Exoribonuclease phosphorolytic" evidence="9">
    <location>
        <begin position="21"/>
        <end position="152"/>
    </location>
</feature>
<name>A0A1W4WVB6_AGRPL</name>
<dbReference type="Pfam" id="PF03725">
    <property type="entry name" value="RNase_PH_C"/>
    <property type="match status" value="1"/>
</dbReference>
<dbReference type="SUPFAM" id="SSF55666">
    <property type="entry name" value="Ribonuclease PH domain 2-like"/>
    <property type="match status" value="1"/>
</dbReference>
<dbReference type="GO" id="GO:0034475">
    <property type="term" value="P:U4 snRNA 3'-end processing"/>
    <property type="evidence" value="ECO:0007669"/>
    <property type="project" value="TreeGrafter"/>
</dbReference>
<feature type="domain" description="Exoribonuclease phosphorolytic" evidence="10">
    <location>
        <begin position="156"/>
        <end position="220"/>
    </location>
</feature>
<dbReference type="CTD" id="34721"/>
<dbReference type="GeneID" id="108738755"/>
<keyword evidence="4" id="KW-0963">Cytoplasm</keyword>
<dbReference type="InParanoid" id="A0A1W4WVB6"/>
<dbReference type="GO" id="GO:0071028">
    <property type="term" value="P:nuclear mRNA surveillance"/>
    <property type="evidence" value="ECO:0007669"/>
    <property type="project" value="TreeGrafter"/>
</dbReference>
<dbReference type="RefSeq" id="XP_018327826.1">
    <property type="nucleotide sequence ID" value="XM_018472324.2"/>
</dbReference>
<dbReference type="GO" id="GO:0005730">
    <property type="term" value="C:nucleolus"/>
    <property type="evidence" value="ECO:0007669"/>
    <property type="project" value="UniProtKB-SubCell"/>
</dbReference>
<dbReference type="FunFam" id="3.30.230.70:FF:000004">
    <property type="entry name" value="Exosome complex component Rrp41"/>
    <property type="match status" value="1"/>
</dbReference>
<dbReference type="AlphaFoldDB" id="A0A1W4WVB6"/>
<proteinExistence type="inferred from homology"/>
<dbReference type="GO" id="GO:0000177">
    <property type="term" value="C:cytoplasmic exosome (RNase complex)"/>
    <property type="evidence" value="ECO:0007669"/>
    <property type="project" value="TreeGrafter"/>
</dbReference>
<dbReference type="PANTHER" id="PTHR11953:SF0">
    <property type="entry name" value="EXOSOME COMPLEX COMPONENT RRP41"/>
    <property type="match status" value="1"/>
</dbReference>
<dbReference type="CDD" id="cd11370">
    <property type="entry name" value="RNase_PH_RRP41"/>
    <property type="match status" value="1"/>
</dbReference>
<comment type="similarity">
    <text evidence="3">Belongs to the RNase PH family.</text>
</comment>
<dbReference type="SUPFAM" id="SSF54211">
    <property type="entry name" value="Ribosomal protein S5 domain 2-like"/>
    <property type="match status" value="1"/>
</dbReference>
<gene>
    <name evidence="12" type="primary">LOC108738755</name>
</gene>
<protein>
    <recommendedName>
        <fullName evidence="8">Putative exosome complex component RRP41</fullName>
    </recommendedName>
</protein>
<dbReference type="GO" id="GO:0003723">
    <property type="term" value="F:RNA binding"/>
    <property type="evidence" value="ECO:0007669"/>
    <property type="project" value="TreeGrafter"/>
</dbReference>
<dbReference type="FunCoup" id="A0A1W4WVB6">
    <property type="interactions" value="1378"/>
</dbReference>
<organism evidence="11 12">
    <name type="scientific">Agrilus planipennis</name>
    <name type="common">Emerald ash borer</name>
    <name type="synonym">Agrilus marcopoli</name>
    <dbReference type="NCBI Taxonomy" id="224129"/>
    <lineage>
        <taxon>Eukaryota</taxon>
        <taxon>Metazoa</taxon>
        <taxon>Ecdysozoa</taxon>
        <taxon>Arthropoda</taxon>
        <taxon>Hexapoda</taxon>
        <taxon>Insecta</taxon>
        <taxon>Pterygota</taxon>
        <taxon>Neoptera</taxon>
        <taxon>Endopterygota</taxon>
        <taxon>Coleoptera</taxon>
        <taxon>Polyphaga</taxon>
        <taxon>Elateriformia</taxon>
        <taxon>Buprestoidea</taxon>
        <taxon>Buprestidae</taxon>
        <taxon>Agrilinae</taxon>
        <taxon>Agrilus</taxon>
    </lineage>
</organism>
<dbReference type="GO" id="GO:0000176">
    <property type="term" value="C:nuclear exosome (RNase complex)"/>
    <property type="evidence" value="ECO:0007669"/>
    <property type="project" value="TreeGrafter"/>
</dbReference>
<evidence type="ECO:0000256" key="5">
    <source>
        <dbReference type="ARBA" id="ARBA00022835"/>
    </source>
</evidence>
<keyword evidence="5" id="KW-0271">Exosome</keyword>
<evidence type="ECO:0000256" key="6">
    <source>
        <dbReference type="ARBA" id="ARBA00058393"/>
    </source>
</evidence>
<dbReference type="InterPro" id="IPR020568">
    <property type="entry name" value="Ribosomal_Su5_D2-typ_SF"/>
</dbReference>
<evidence type="ECO:0000313" key="11">
    <source>
        <dbReference type="Proteomes" id="UP000192223"/>
    </source>
</evidence>
<dbReference type="InterPro" id="IPR001247">
    <property type="entry name" value="ExoRNase_PH_dom1"/>
</dbReference>
<evidence type="ECO:0000256" key="4">
    <source>
        <dbReference type="ARBA" id="ARBA00022490"/>
    </source>
</evidence>
<evidence type="ECO:0000256" key="7">
    <source>
        <dbReference type="ARBA" id="ARBA00062379"/>
    </source>
</evidence>
<evidence type="ECO:0000256" key="1">
    <source>
        <dbReference type="ARBA" id="ARBA00004496"/>
    </source>
</evidence>
<dbReference type="InterPro" id="IPR027408">
    <property type="entry name" value="PNPase/RNase_PH_dom_sf"/>
</dbReference>
<evidence type="ECO:0000256" key="2">
    <source>
        <dbReference type="ARBA" id="ARBA00004604"/>
    </source>
</evidence>
<evidence type="ECO:0000256" key="8">
    <source>
        <dbReference type="ARBA" id="ARBA00073078"/>
    </source>
</evidence>
<comment type="subcellular location">
    <subcellularLocation>
        <location evidence="1">Cytoplasm</location>
    </subcellularLocation>
    <subcellularLocation>
        <location evidence="2">Nucleus</location>
        <location evidence="2">Nucleolus</location>
    </subcellularLocation>
</comment>
<dbReference type="InterPro" id="IPR036345">
    <property type="entry name" value="ExoRNase_PH_dom2_sf"/>
</dbReference>
<dbReference type="PANTHER" id="PTHR11953">
    <property type="entry name" value="EXOSOME COMPLEX COMPONENT"/>
    <property type="match status" value="1"/>
</dbReference>
<dbReference type="InterPro" id="IPR015847">
    <property type="entry name" value="ExoRNase_PH_dom2"/>
</dbReference>
<dbReference type="GO" id="GO:0016075">
    <property type="term" value="P:rRNA catabolic process"/>
    <property type="evidence" value="ECO:0007669"/>
    <property type="project" value="TreeGrafter"/>
</dbReference>
<evidence type="ECO:0000256" key="3">
    <source>
        <dbReference type="ARBA" id="ARBA00006678"/>
    </source>
</evidence>
<sequence>MSRKELLSKIGLRADGRRAQELRRIRCKLGVFTEPDGSAYIEQGLTKVLAAVYGPHQVRGGRSKAQYDAAIVNCQFSMAVFSTGERKRRPRGDRKSTEMSIHLKQALMATIKTELYPWSQIDVYVEVLHADGGVYAACVNASTLALIDAGIPLKEYVCACTASLANNDIPMVDISYQEEVLGGPTLTVAALPMSEKIVLMEMTQRFHLDHLPKVLKEALRGCKDIKVILDEAVRNHLVNVGSSSGWVKNK</sequence>
<reference evidence="12" key="1">
    <citation type="submission" date="2025-08" db="UniProtKB">
        <authorList>
            <consortium name="RefSeq"/>
        </authorList>
    </citation>
    <scope>IDENTIFICATION</scope>
    <source>
        <tissue evidence="12">Entire body</tissue>
    </source>
</reference>